<dbReference type="InterPro" id="IPR046848">
    <property type="entry name" value="E_motif"/>
</dbReference>
<evidence type="ECO:0000313" key="5">
    <source>
        <dbReference type="EMBL" id="KVH99791.1"/>
    </source>
</evidence>
<name>A0A124SED8_CYNCS</name>
<dbReference type="Gramene" id="KVH99791">
    <property type="protein sequence ID" value="KVH99791"/>
    <property type="gene ID" value="Ccrd_021971"/>
</dbReference>
<dbReference type="FunFam" id="1.25.40.10:FF:002148">
    <property type="entry name" value="Pentatricopeptide repeat-containing protein At2g29760, chloroplastic"/>
    <property type="match status" value="1"/>
</dbReference>
<feature type="repeat" description="PPR" evidence="3">
    <location>
        <begin position="309"/>
        <end position="339"/>
    </location>
</feature>
<dbReference type="InterPro" id="IPR002885">
    <property type="entry name" value="PPR_rpt"/>
</dbReference>
<evidence type="ECO:0000256" key="2">
    <source>
        <dbReference type="ARBA" id="ARBA00022737"/>
    </source>
</evidence>
<dbReference type="GO" id="GO:0009451">
    <property type="term" value="P:RNA modification"/>
    <property type="evidence" value="ECO:0007669"/>
    <property type="project" value="InterPro"/>
</dbReference>
<dbReference type="InterPro" id="IPR011990">
    <property type="entry name" value="TPR-like_helical_dom_sf"/>
</dbReference>
<organism evidence="5 6">
    <name type="scientific">Cynara cardunculus var. scolymus</name>
    <name type="common">Globe artichoke</name>
    <name type="synonym">Cynara scolymus</name>
    <dbReference type="NCBI Taxonomy" id="59895"/>
    <lineage>
        <taxon>Eukaryota</taxon>
        <taxon>Viridiplantae</taxon>
        <taxon>Streptophyta</taxon>
        <taxon>Embryophyta</taxon>
        <taxon>Tracheophyta</taxon>
        <taxon>Spermatophyta</taxon>
        <taxon>Magnoliopsida</taxon>
        <taxon>eudicotyledons</taxon>
        <taxon>Gunneridae</taxon>
        <taxon>Pentapetalae</taxon>
        <taxon>asterids</taxon>
        <taxon>campanulids</taxon>
        <taxon>Asterales</taxon>
        <taxon>Asteraceae</taxon>
        <taxon>Carduoideae</taxon>
        <taxon>Cardueae</taxon>
        <taxon>Carduinae</taxon>
        <taxon>Cynara</taxon>
    </lineage>
</organism>
<dbReference type="OMA" id="EPNERIW"/>
<dbReference type="InterPro" id="IPR046960">
    <property type="entry name" value="PPR_At4g14850-like_plant"/>
</dbReference>
<dbReference type="FunFam" id="1.25.40.10:FF:000344">
    <property type="entry name" value="Pentatricopeptide repeat-containing protein"/>
    <property type="match status" value="1"/>
</dbReference>
<dbReference type="InterPro" id="IPR032867">
    <property type="entry name" value="DYW_dom"/>
</dbReference>
<evidence type="ECO:0000259" key="4">
    <source>
        <dbReference type="Pfam" id="PF14432"/>
    </source>
</evidence>
<keyword evidence="2" id="KW-0677">Repeat</keyword>
<dbReference type="OrthoDB" id="185373at2759"/>
<sequence length="647" mass="72902">MLITEDFCVKILDKCPDIKQLKRIHCRLIIDGNLLSASHIALKLMKAYSECRQIAVTRQLFDEFPQKDVVFFNVMIRSYVNNVFYDRALHMYRNMFKFNINPDHFTVPQVLKACSGSENLWVGLQTHVAVFKKGLHSNLYVGNGLITMYGKCNRLLEGRKVFDEMPSRDAVSWNAMVAAYAQNGIFDLALEVCRTMIKSSSLKPNAGTMASLSPAVTSSTSPNNVMFMKEMFMNHARESLVSWNVMMAVYVHNSLPTDAVDLYLQMETYGISPDSVTVASVLPACGDLSALLLGRKIHEYVQRKRLLPNLILENALIDMYAKCGSLNEARKVFDKMGTRDIVSWTSMVSAYGMTGDGQTAIRVFSEMQDSGLIPDSISFVPVLSACSHAGLLNQGKQFFKLMTEEYKIVPRLEHLACMVDLLGRSGRIDEAYDFIRRMKTNPNDRIWGALLSACKVHSNMDIGLIAADHLLQLVPEQAGYYVLLSNIYAKAGRWKDVTNIRSIMKARGVKKVPGVSNVELNNQVHSFLAGDQSHPQSKEIYQELDVIVGKMRELGYVAETDSALHDIEEEDKGNHLAVHSEKLAIVFVIINTKPFTLIRITKNLRVCEDCHIAAKLISIIVEREIILRDTNRFHHFKNGICSCGDYW</sequence>
<evidence type="ECO:0000313" key="6">
    <source>
        <dbReference type="Proteomes" id="UP000243975"/>
    </source>
</evidence>
<dbReference type="PROSITE" id="PS51375">
    <property type="entry name" value="PPR"/>
    <property type="match status" value="5"/>
</dbReference>
<dbReference type="Pfam" id="PF20431">
    <property type="entry name" value="E_motif"/>
    <property type="match status" value="1"/>
</dbReference>
<dbReference type="NCBIfam" id="TIGR00756">
    <property type="entry name" value="PPR"/>
    <property type="match status" value="4"/>
</dbReference>
<dbReference type="InterPro" id="IPR046849">
    <property type="entry name" value="E2_motif"/>
</dbReference>
<feature type="domain" description="DYW" evidence="4">
    <location>
        <begin position="555"/>
        <end position="647"/>
    </location>
</feature>
<dbReference type="PANTHER" id="PTHR47926">
    <property type="entry name" value="PENTATRICOPEPTIDE REPEAT-CONTAINING PROTEIN"/>
    <property type="match status" value="1"/>
</dbReference>
<dbReference type="Pfam" id="PF14432">
    <property type="entry name" value="DYW_deaminase"/>
    <property type="match status" value="1"/>
</dbReference>
<evidence type="ECO:0000256" key="1">
    <source>
        <dbReference type="ARBA" id="ARBA00006643"/>
    </source>
</evidence>
<feature type="repeat" description="PPR" evidence="3">
    <location>
        <begin position="340"/>
        <end position="374"/>
    </location>
</feature>
<dbReference type="GO" id="GO:0003723">
    <property type="term" value="F:RNA binding"/>
    <property type="evidence" value="ECO:0007669"/>
    <property type="project" value="InterPro"/>
</dbReference>
<evidence type="ECO:0000256" key="3">
    <source>
        <dbReference type="PROSITE-ProRule" id="PRU00708"/>
    </source>
</evidence>
<dbReference type="PANTHER" id="PTHR47926:SF373">
    <property type="entry name" value="TETRATRICOPEPTIDE-LIKE HELICAL DOMAIN SUPERFAMILY, DYW DOMAIN-CONTAINING PROTEIN"/>
    <property type="match status" value="1"/>
</dbReference>
<reference evidence="5 6" key="1">
    <citation type="journal article" date="2016" name="Sci. Rep.">
        <title>The genome sequence of the outbreeding globe artichoke constructed de novo incorporating a phase-aware low-pass sequencing strategy of F1 progeny.</title>
        <authorList>
            <person name="Scaglione D."/>
            <person name="Reyes-Chin-Wo S."/>
            <person name="Acquadro A."/>
            <person name="Froenicke L."/>
            <person name="Portis E."/>
            <person name="Beitel C."/>
            <person name="Tirone M."/>
            <person name="Mauro R."/>
            <person name="Lo Monaco A."/>
            <person name="Mauromicale G."/>
            <person name="Faccioli P."/>
            <person name="Cattivelli L."/>
            <person name="Rieseberg L."/>
            <person name="Michelmore R."/>
            <person name="Lanteri S."/>
        </authorList>
    </citation>
    <scope>NUCLEOTIDE SEQUENCE [LARGE SCALE GENOMIC DNA]</scope>
    <source>
        <strain evidence="5">2C</strain>
    </source>
</reference>
<comment type="similarity">
    <text evidence="1">Belongs to the PPR family. PCMP-H subfamily.</text>
</comment>
<keyword evidence="6" id="KW-1185">Reference proteome</keyword>
<dbReference type="Gene3D" id="1.25.40.10">
    <property type="entry name" value="Tetratricopeptide repeat domain"/>
    <property type="match status" value="4"/>
</dbReference>
<comment type="caution">
    <text evidence="5">The sequence shown here is derived from an EMBL/GenBank/DDBJ whole genome shotgun (WGS) entry which is preliminary data.</text>
</comment>
<dbReference type="Proteomes" id="UP000243975">
    <property type="component" value="Unassembled WGS sequence"/>
</dbReference>
<dbReference type="Pfam" id="PF01535">
    <property type="entry name" value="PPR"/>
    <property type="match status" value="4"/>
</dbReference>
<accession>A0A124SED8</accession>
<dbReference type="Pfam" id="PF20430">
    <property type="entry name" value="Eplus_motif"/>
    <property type="match status" value="1"/>
</dbReference>
<gene>
    <name evidence="5" type="ORF">Ccrd_021971</name>
</gene>
<dbReference type="EMBL" id="LEKV01003413">
    <property type="protein sequence ID" value="KVH99791.1"/>
    <property type="molecule type" value="Genomic_DNA"/>
</dbReference>
<feature type="repeat" description="PPR" evidence="3">
    <location>
        <begin position="68"/>
        <end position="102"/>
    </location>
</feature>
<dbReference type="AlphaFoldDB" id="A0A124SED8"/>
<dbReference type="Pfam" id="PF13041">
    <property type="entry name" value="PPR_2"/>
    <property type="match status" value="2"/>
</dbReference>
<dbReference type="GO" id="GO:0008270">
    <property type="term" value="F:zinc ion binding"/>
    <property type="evidence" value="ECO:0007669"/>
    <property type="project" value="InterPro"/>
</dbReference>
<proteinExistence type="inferred from homology"/>
<feature type="repeat" description="PPR" evidence="3">
    <location>
        <begin position="169"/>
        <end position="204"/>
    </location>
</feature>
<protein>
    <submittedName>
        <fullName evidence="5">Pentatricopeptide repeat-containing protein</fullName>
    </submittedName>
</protein>
<feature type="repeat" description="PPR" evidence="3">
    <location>
        <begin position="239"/>
        <end position="273"/>
    </location>
</feature>